<feature type="transmembrane region" description="Helical" evidence="1">
    <location>
        <begin position="101"/>
        <end position="121"/>
    </location>
</feature>
<name>A0A7W7ZCL6_9BACT</name>
<organism evidence="2 3">
    <name type="scientific">Granulicella aggregans</name>
    <dbReference type="NCBI Taxonomy" id="474949"/>
    <lineage>
        <taxon>Bacteria</taxon>
        <taxon>Pseudomonadati</taxon>
        <taxon>Acidobacteriota</taxon>
        <taxon>Terriglobia</taxon>
        <taxon>Terriglobales</taxon>
        <taxon>Acidobacteriaceae</taxon>
        <taxon>Granulicella</taxon>
    </lineage>
</organism>
<keyword evidence="1" id="KW-1133">Transmembrane helix</keyword>
<accession>A0A7W7ZCL6</accession>
<protein>
    <submittedName>
        <fullName evidence="2">Uncharacterized protein</fullName>
    </submittedName>
</protein>
<dbReference type="RefSeq" id="WP_184216342.1">
    <property type="nucleotide sequence ID" value="NZ_JACHIP010000003.1"/>
</dbReference>
<keyword evidence="1" id="KW-0812">Transmembrane</keyword>
<evidence type="ECO:0000313" key="3">
    <source>
        <dbReference type="Proteomes" id="UP000540989"/>
    </source>
</evidence>
<proteinExistence type="predicted"/>
<dbReference type="AlphaFoldDB" id="A0A7W7ZCL6"/>
<sequence>MADLEQISVKLDAVAGMANRWSTALSSWPGFRVIEVRNSPTGPAVAFSIEGQNLLVQSPQPDAVPYALVEVENPASSLENAKLTLEQAKAKSEDHWRARTYLFTIVSALLTAVVTISVALISRPSHDGVSIDVDALHSCRESLQRLSSLSRFQDQTVSNLSSAIGSHVTTCDPVLENLITSAAKRDSK</sequence>
<evidence type="ECO:0000256" key="1">
    <source>
        <dbReference type="SAM" id="Phobius"/>
    </source>
</evidence>
<keyword evidence="1" id="KW-0472">Membrane</keyword>
<dbReference type="EMBL" id="JACHIP010000003">
    <property type="protein sequence ID" value="MBB5057420.1"/>
    <property type="molecule type" value="Genomic_DNA"/>
</dbReference>
<reference evidence="2 3" key="1">
    <citation type="submission" date="2020-08" db="EMBL/GenBank/DDBJ databases">
        <title>Genomic Encyclopedia of Type Strains, Phase IV (KMG-V): Genome sequencing to study the core and pangenomes of soil and plant-associated prokaryotes.</title>
        <authorList>
            <person name="Whitman W."/>
        </authorList>
    </citation>
    <scope>NUCLEOTIDE SEQUENCE [LARGE SCALE GENOMIC DNA]</scope>
    <source>
        <strain evidence="2 3">M8UP14</strain>
    </source>
</reference>
<gene>
    <name evidence="2" type="ORF">HDF16_002126</name>
</gene>
<comment type="caution">
    <text evidence="2">The sequence shown here is derived from an EMBL/GenBank/DDBJ whole genome shotgun (WGS) entry which is preliminary data.</text>
</comment>
<keyword evidence="3" id="KW-1185">Reference proteome</keyword>
<dbReference type="Proteomes" id="UP000540989">
    <property type="component" value="Unassembled WGS sequence"/>
</dbReference>
<evidence type="ECO:0000313" key="2">
    <source>
        <dbReference type="EMBL" id="MBB5057420.1"/>
    </source>
</evidence>